<protein>
    <submittedName>
        <fullName evidence="10">Glycoside hydrolase family 48 protein</fullName>
    </submittedName>
</protein>
<evidence type="ECO:0000256" key="1">
    <source>
        <dbReference type="ARBA" id="ARBA00022729"/>
    </source>
</evidence>
<evidence type="ECO:0000256" key="2">
    <source>
        <dbReference type="ARBA" id="ARBA00022801"/>
    </source>
</evidence>
<evidence type="ECO:0000256" key="8">
    <source>
        <dbReference type="SAM" id="SignalP"/>
    </source>
</evidence>
<dbReference type="InterPro" id="IPR000556">
    <property type="entry name" value="Glyco_hydro_48F"/>
</dbReference>
<feature type="compositionally biased region" description="Low complexity" evidence="7">
    <location>
        <begin position="146"/>
        <end position="195"/>
    </location>
</feature>
<proteinExistence type="predicted"/>
<evidence type="ECO:0000259" key="9">
    <source>
        <dbReference type="PROSITE" id="PS51173"/>
    </source>
</evidence>
<evidence type="ECO:0000313" key="10">
    <source>
        <dbReference type="EMBL" id="GAA1813762.1"/>
    </source>
</evidence>
<keyword evidence="2 10" id="KW-0378">Hydrolase</keyword>
<feature type="region of interest" description="Disordered" evidence="7">
    <location>
        <begin position="139"/>
        <end position="208"/>
    </location>
</feature>
<dbReference type="InterPro" id="IPR001919">
    <property type="entry name" value="CBD2"/>
</dbReference>
<organism evidence="10 11">
    <name type="scientific">Luedemannella flava</name>
    <dbReference type="NCBI Taxonomy" id="349316"/>
    <lineage>
        <taxon>Bacteria</taxon>
        <taxon>Bacillati</taxon>
        <taxon>Actinomycetota</taxon>
        <taxon>Actinomycetes</taxon>
        <taxon>Micromonosporales</taxon>
        <taxon>Micromonosporaceae</taxon>
        <taxon>Luedemannella</taxon>
    </lineage>
</organism>
<feature type="domain" description="CBM2" evidence="9">
    <location>
        <begin position="36"/>
        <end position="146"/>
    </location>
</feature>
<dbReference type="RefSeq" id="WP_344133885.1">
    <property type="nucleotide sequence ID" value="NZ_BAAALT010000124.1"/>
</dbReference>
<evidence type="ECO:0000256" key="5">
    <source>
        <dbReference type="ARBA" id="ARBA00023295"/>
    </source>
</evidence>
<feature type="signal peptide" evidence="8">
    <location>
        <begin position="1"/>
        <end position="39"/>
    </location>
</feature>
<evidence type="ECO:0000256" key="4">
    <source>
        <dbReference type="ARBA" id="ARBA00023277"/>
    </source>
</evidence>
<dbReference type="Pfam" id="PF00553">
    <property type="entry name" value="CBM_2"/>
    <property type="match status" value="1"/>
</dbReference>
<keyword evidence="5" id="KW-0326">Glycosidase</keyword>
<feature type="compositionally biased region" description="Polar residues" evidence="7">
    <location>
        <begin position="196"/>
        <end position="208"/>
    </location>
</feature>
<keyword evidence="1 8" id="KW-0732">Signal</keyword>
<dbReference type="Proteomes" id="UP001500218">
    <property type="component" value="Unassembled WGS sequence"/>
</dbReference>
<dbReference type="SUPFAM" id="SSF49384">
    <property type="entry name" value="Carbohydrate-binding domain"/>
    <property type="match status" value="1"/>
</dbReference>
<dbReference type="Gene3D" id="1.50.10.10">
    <property type="match status" value="1"/>
</dbReference>
<dbReference type="SMART" id="SM00637">
    <property type="entry name" value="CBD_II"/>
    <property type="match status" value="1"/>
</dbReference>
<dbReference type="InterPro" id="IPR008965">
    <property type="entry name" value="CBM2/CBM3_carb-bd_dom_sf"/>
</dbReference>
<evidence type="ECO:0000256" key="3">
    <source>
        <dbReference type="ARBA" id="ARBA00023001"/>
    </source>
</evidence>
<dbReference type="InterPro" id="IPR013783">
    <property type="entry name" value="Ig-like_fold"/>
</dbReference>
<dbReference type="InterPro" id="IPR023309">
    <property type="entry name" value="Endo-1-4-beta-glucanase_dom2"/>
</dbReference>
<dbReference type="InterPro" id="IPR012291">
    <property type="entry name" value="CBM2_carb-bd_dom_sf"/>
</dbReference>
<dbReference type="Gene3D" id="4.10.870.10">
    <property type="entry name" value="Endo-1,4-beta-glucanase f. Domain 3"/>
    <property type="match status" value="1"/>
</dbReference>
<dbReference type="Gene3D" id="2.60.40.10">
    <property type="entry name" value="Immunoglobulins"/>
    <property type="match status" value="1"/>
</dbReference>
<feature type="chain" id="PRO_5047160808" evidence="8">
    <location>
        <begin position="40"/>
        <end position="1033"/>
    </location>
</feature>
<reference evidence="10 11" key="1">
    <citation type="journal article" date="2019" name="Int. J. Syst. Evol. Microbiol.">
        <title>The Global Catalogue of Microorganisms (GCM) 10K type strain sequencing project: providing services to taxonomists for standard genome sequencing and annotation.</title>
        <authorList>
            <consortium name="The Broad Institute Genomics Platform"/>
            <consortium name="The Broad Institute Genome Sequencing Center for Infectious Disease"/>
            <person name="Wu L."/>
            <person name="Ma J."/>
        </authorList>
    </citation>
    <scope>NUCLEOTIDE SEQUENCE [LARGE SCALE GENOMIC DNA]</scope>
    <source>
        <strain evidence="10 11">JCM 13250</strain>
    </source>
</reference>
<keyword evidence="11" id="KW-1185">Reference proteome</keyword>
<dbReference type="PROSITE" id="PS51173">
    <property type="entry name" value="CBM2"/>
    <property type="match status" value="1"/>
</dbReference>
<dbReference type="SUPFAM" id="SSF48208">
    <property type="entry name" value="Six-hairpin glycosidases"/>
    <property type="match status" value="1"/>
</dbReference>
<dbReference type="GO" id="GO:0016787">
    <property type="term" value="F:hydrolase activity"/>
    <property type="evidence" value="ECO:0007669"/>
    <property type="project" value="UniProtKB-KW"/>
</dbReference>
<evidence type="ECO:0000256" key="7">
    <source>
        <dbReference type="SAM" id="MobiDB-lite"/>
    </source>
</evidence>
<dbReference type="PRINTS" id="PR00844">
    <property type="entry name" value="GLHYDRLASE48"/>
</dbReference>
<dbReference type="Gene3D" id="2.60.40.290">
    <property type="match status" value="1"/>
</dbReference>
<dbReference type="EMBL" id="BAAALT010000124">
    <property type="protein sequence ID" value="GAA1813762.1"/>
    <property type="molecule type" value="Genomic_DNA"/>
</dbReference>
<sequence>MSPKLRFPRLRRKQVVAIAATSALAATGLTVLAASPASAATACQVTYTKRSEWPTGFTGSLNVKNLGDAWSSWTLTFDFAGNQVVTQGWNGTFTQSGRTVTVRNASWNGSIANGATVADVGFNGSYTGTNADPSNFAVNGVPCNNTTPTSSVPTSRPPTSSVPTSRPPTSSVPTSRPPTSSVPTSRPPTSSVPTSAANQAPTVSISAPSANQRYTAPASITINANAADADGSISKVEFYHDGLLLGTDTSSPYSYTWTGVPAQTAAYQLQAKAYDNLGLVSPIVPNVPVFVDTATTPTLTVTPTTLTVDEGSSETFTVALSAAPSASTSVSVAKVSGGDADLTASPSTLTFTTSNWATPQTVTVAAAADSDATNGTANFTVVASGFTAVVVSATEADDDGTQVDTYTQRFLDHYNKIKAPANGYFSPEGVPYHSIETLVVEAPDHGHETTSEAFSYYLWLEAYYGKVTKDWTKFNQAWAVMENYIIPAHAKQTTNNYNPADPADYAGEANQPSLYPQQGGLLDTSVKVGADPLYNELVSTYGNSDIYQMHWILDVDNVYGFSGCGSKVSYINTFQRGPQESAWETVAHPSCDDFTYGQPNAGYLPIFISGTPAKQWRYSTAPDADARAVQAAYWAKTWAAEQGNSSAVSSTIAKAAKMGDYLRYAMYDKYFKRPGCTSKSCAAGTGKDSANYLLNWYVAWGGGASNDWSWRIGSSHNHMGYQNPMAAYVLANDAALKPRSSTAAGDWATSLTRQIEFYTWLQSAEGAIAGGATNSWGGDYSAPPSGTASFYGLFYEENPVYADPGSNTWMGFQAWSMQRVAEYYYVTGDAKAKALLDKWAAWAIANTTASGSTFSVPSTLDWDGQPGGNWTSGTTSVNNAGLHVTIVNSGTDIGVAASLARTLTFYGAKANNAAAKAKAKALLDAIWAHSDDKGAAIPETREDYKRFDDIWTSSNQTGLYIPSGYNGKMPNGDVIAPGKSFLDIRSFYKNDPDWPKVQAYLNGGAAPTFTFHRFWAQSDVAMAMADYAALIGS</sequence>
<keyword evidence="4" id="KW-0119">Carbohydrate metabolism</keyword>
<dbReference type="Pfam" id="PF17957">
    <property type="entry name" value="Big_7"/>
    <property type="match status" value="1"/>
</dbReference>
<keyword evidence="6" id="KW-0624">Polysaccharide degradation</keyword>
<dbReference type="Pfam" id="PF02011">
    <property type="entry name" value="Glyco_hydro_48"/>
    <property type="match status" value="1"/>
</dbReference>
<keyword evidence="3" id="KW-0136">Cellulose degradation</keyword>
<evidence type="ECO:0000256" key="6">
    <source>
        <dbReference type="ARBA" id="ARBA00023326"/>
    </source>
</evidence>
<evidence type="ECO:0000313" key="11">
    <source>
        <dbReference type="Proteomes" id="UP001500218"/>
    </source>
</evidence>
<dbReference type="InterPro" id="IPR008928">
    <property type="entry name" value="6-hairpin_glycosidase_sf"/>
</dbReference>
<comment type="caution">
    <text evidence="10">The sequence shown here is derived from an EMBL/GenBank/DDBJ whole genome shotgun (WGS) entry which is preliminary data.</text>
</comment>
<dbReference type="Gene3D" id="2.170.160.10">
    <property type="entry name" value="Endo-1,4-beta-glucanase f. Domain 2"/>
    <property type="match status" value="1"/>
</dbReference>
<dbReference type="InterPro" id="IPR027390">
    <property type="entry name" value="Endoglucanase_F_dom3"/>
</dbReference>
<dbReference type="InterPro" id="IPR012341">
    <property type="entry name" value="6hp_glycosidase-like_sf"/>
</dbReference>
<name>A0ABN2M9J2_9ACTN</name>
<accession>A0ABN2M9J2</accession>
<gene>
    <name evidence="10" type="ORF">GCM10009682_38580</name>
</gene>